<evidence type="ECO:0000313" key="1">
    <source>
        <dbReference type="EMBL" id="CRK86337.1"/>
    </source>
</evidence>
<proteinExistence type="predicted"/>
<name>A0A1J1HJ84_9DIPT</name>
<gene>
    <name evidence="1" type="ORF">CLUMA_CG000422</name>
</gene>
<dbReference type="AlphaFoldDB" id="A0A1J1HJ84"/>
<reference evidence="1 2" key="1">
    <citation type="submission" date="2015-04" db="EMBL/GenBank/DDBJ databases">
        <authorList>
            <person name="Syromyatnikov M.Y."/>
            <person name="Popov V.N."/>
        </authorList>
    </citation>
    <scope>NUCLEOTIDE SEQUENCE [LARGE SCALE GENOMIC DNA]</scope>
</reference>
<organism evidence="1 2">
    <name type="scientific">Clunio marinus</name>
    <dbReference type="NCBI Taxonomy" id="568069"/>
    <lineage>
        <taxon>Eukaryota</taxon>
        <taxon>Metazoa</taxon>
        <taxon>Ecdysozoa</taxon>
        <taxon>Arthropoda</taxon>
        <taxon>Hexapoda</taxon>
        <taxon>Insecta</taxon>
        <taxon>Pterygota</taxon>
        <taxon>Neoptera</taxon>
        <taxon>Endopterygota</taxon>
        <taxon>Diptera</taxon>
        <taxon>Nematocera</taxon>
        <taxon>Chironomoidea</taxon>
        <taxon>Chironomidae</taxon>
        <taxon>Clunio</taxon>
    </lineage>
</organism>
<accession>A0A1J1HJ84</accession>
<keyword evidence="2" id="KW-1185">Reference proteome</keyword>
<dbReference type="Proteomes" id="UP000183832">
    <property type="component" value="Unassembled WGS sequence"/>
</dbReference>
<sequence length="60" mass="7090">MVPSIRQTKVERKIKQSNFFQYTICNEGKEGKEGMLTVRNISKRNLYMQKMEIRNPDNAP</sequence>
<protein>
    <submittedName>
        <fullName evidence="1">CLUMA_CG000422, isoform A</fullName>
    </submittedName>
</protein>
<evidence type="ECO:0000313" key="2">
    <source>
        <dbReference type="Proteomes" id="UP000183832"/>
    </source>
</evidence>
<dbReference type="EMBL" id="CVRI01000001">
    <property type="protein sequence ID" value="CRK86337.1"/>
    <property type="molecule type" value="Genomic_DNA"/>
</dbReference>